<dbReference type="GO" id="GO:0005324">
    <property type="term" value="F:long-chain fatty acid transmembrane transporter activity"/>
    <property type="evidence" value="ECO:0007669"/>
    <property type="project" value="TreeGrafter"/>
</dbReference>
<evidence type="ECO:0000256" key="7">
    <source>
        <dbReference type="ARBA" id="ARBA00023136"/>
    </source>
</evidence>
<reference evidence="11" key="1">
    <citation type="submission" date="2014-02" db="EMBL/GenBank/DDBJ databases">
        <authorList>
            <person name="Genoscope - CEA"/>
        </authorList>
    </citation>
    <scope>NUCLEOTIDE SEQUENCE</scope>
    <source>
        <strain evidence="11">LS3</strain>
    </source>
</reference>
<dbReference type="EMBL" id="HG937693">
    <property type="protein sequence ID" value="CDP34399.1"/>
    <property type="molecule type" value="Genomic_DNA"/>
</dbReference>
<name>A0A060T0V4_BLAAD</name>
<dbReference type="GO" id="GO:0015910">
    <property type="term" value="P:long-chain fatty acid import into peroxisome"/>
    <property type="evidence" value="ECO:0007669"/>
    <property type="project" value="TreeGrafter"/>
</dbReference>
<dbReference type="GO" id="GO:0006635">
    <property type="term" value="P:fatty acid beta-oxidation"/>
    <property type="evidence" value="ECO:0007669"/>
    <property type="project" value="TreeGrafter"/>
</dbReference>
<evidence type="ECO:0000256" key="6">
    <source>
        <dbReference type="ARBA" id="ARBA00022989"/>
    </source>
</evidence>
<dbReference type="PROSITE" id="PS00211">
    <property type="entry name" value="ABC_TRANSPORTER_1"/>
    <property type="match status" value="1"/>
</dbReference>
<evidence type="ECO:0000256" key="1">
    <source>
        <dbReference type="ARBA" id="ARBA00008575"/>
    </source>
</evidence>
<evidence type="ECO:0000256" key="2">
    <source>
        <dbReference type="ARBA" id="ARBA00022448"/>
    </source>
</evidence>
<dbReference type="InterPro" id="IPR027417">
    <property type="entry name" value="P-loop_NTPase"/>
</dbReference>
<keyword evidence="5" id="KW-0067">ATP-binding</keyword>
<feature type="domain" description="ABC transporter" evidence="9">
    <location>
        <begin position="540"/>
        <end position="773"/>
    </location>
</feature>
<organism evidence="11">
    <name type="scientific">Blastobotrys adeninivorans</name>
    <name type="common">Yeast</name>
    <name type="synonym">Arxula adeninivorans</name>
    <dbReference type="NCBI Taxonomy" id="409370"/>
    <lineage>
        <taxon>Eukaryota</taxon>
        <taxon>Fungi</taxon>
        <taxon>Dikarya</taxon>
        <taxon>Ascomycota</taxon>
        <taxon>Saccharomycotina</taxon>
        <taxon>Dipodascomycetes</taxon>
        <taxon>Dipodascales</taxon>
        <taxon>Trichomonascaceae</taxon>
        <taxon>Blastobotrys</taxon>
    </lineage>
</organism>
<dbReference type="Gene3D" id="3.40.50.300">
    <property type="entry name" value="P-loop containing nucleotide triphosphate hydrolases"/>
    <property type="match status" value="1"/>
</dbReference>
<accession>A0A060T0V4</accession>
<dbReference type="InterPro" id="IPR036640">
    <property type="entry name" value="ABC1_TM_sf"/>
</dbReference>
<evidence type="ECO:0000259" key="9">
    <source>
        <dbReference type="PROSITE" id="PS50893"/>
    </source>
</evidence>
<evidence type="ECO:0000256" key="8">
    <source>
        <dbReference type="SAM" id="Phobius"/>
    </source>
</evidence>
<keyword evidence="2" id="KW-0813">Transport</keyword>
<dbReference type="InterPro" id="IPR003593">
    <property type="entry name" value="AAA+_ATPase"/>
</dbReference>
<dbReference type="InterPro" id="IPR011527">
    <property type="entry name" value="ABC1_TM_dom"/>
</dbReference>
<evidence type="ECO:0000256" key="4">
    <source>
        <dbReference type="ARBA" id="ARBA00022741"/>
    </source>
</evidence>
<dbReference type="GO" id="GO:0005524">
    <property type="term" value="F:ATP binding"/>
    <property type="evidence" value="ECO:0007669"/>
    <property type="project" value="UniProtKB-KW"/>
</dbReference>
<evidence type="ECO:0000256" key="5">
    <source>
        <dbReference type="ARBA" id="ARBA00022840"/>
    </source>
</evidence>
<dbReference type="GO" id="GO:0005778">
    <property type="term" value="C:peroxisomal membrane"/>
    <property type="evidence" value="ECO:0007669"/>
    <property type="project" value="TreeGrafter"/>
</dbReference>
<evidence type="ECO:0000259" key="10">
    <source>
        <dbReference type="PROSITE" id="PS50929"/>
    </source>
</evidence>
<keyword evidence="4" id="KW-0547">Nucleotide-binding</keyword>
<dbReference type="InterPro" id="IPR003439">
    <property type="entry name" value="ABC_transporter-like_ATP-bd"/>
</dbReference>
<dbReference type="PROSITE" id="PS50929">
    <property type="entry name" value="ABC_TM1F"/>
    <property type="match status" value="1"/>
</dbReference>
<feature type="transmembrane region" description="Helical" evidence="8">
    <location>
        <begin position="166"/>
        <end position="187"/>
    </location>
</feature>
<dbReference type="InterPro" id="IPR050835">
    <property type="entry name" value="ABC_transporter_sub-D"/>
</dbReference>
<gene>
    <name evidence="11" type="ORF">GNLVRS02_ARAD1C11440g</name>
</gene>
<dbReference type="GO" id="GO:0007031">
    <property type="term" value="P:peroxisome organization"/>
    <property type="evidence" value="ECO:0007669"/>
    <property type="project" value="TreeGrafter"/>
</dbReference>
<evidence type="ECO:0000256" key="3">
    <source>
        <dbReference type="ARBA" id="ARBA00022692"/>
    </source>
</evidence>
<keyword evidence="6 8" id="KW-1133">Transmembrane helix</keyword>
<dbReference type="SUPFAM" id="SSF52540">
    <property type="entry name" value="P-loop containing nucleoside triphosphate hydrolases"/>
    <property type="match status" value="1"/>
</dbReference>
<feature type="domain" description="ABC transmembrane type-1" evidence="10">
    <location>
        <begin position="168"/>
        <end position="402"/>
    </location>
</feature>
<dbReference type="InterPro" id="IPR017871">
    <property type="entry name" value="ABC_transporter-like_CS"/>
</dbReference>
<dbReference type="GO" id="GO:0016887">
    <property type="term" value="F:ATP hydrolysis activity"/>
    <property type="evidence" value="ECO:0007669"/>
    <property type="project" value="InterPro"/>
</dbReference>
<comment type="similarity">
    <text evidence="1">Belongs to the ABC transporter superfamily. ABCD family. Peroxisomal fatty acyl CoA transporter (TC 3.A.1.203) subfamily.</text>
</comment>
<dbReference type="Pfam" id="PF00005">
    <property type="entry name" value="ABC_tran"/>
    <property type="match status" value="1"/>
</dbReference>
<keyword evidence="7 8" id="KW-0472">Membrane</keyword>
<sequence length="802" mass="89752">MAAFSSLVASQDVLYRILVDLARKDTKSLRRALAKLDRRTRLIIALVSALSSASVVALVTHNAKSAKQEAKRARELHRQNSAVKLNDGSQEIFVPSGGSKGGQSRVIIRPTKRVTFEAHRRLFLTSPEKTTVGGEHKTGINRTFLREFGAIWSIIVPHLKSKTSGLLFIHALFLAARTYLSLLVAKLDGRIVRDLIAGHGRQFARGIVLWLLLAIPASYTNAMIKFMQAKISIAFRTRLVRYIHDIYLDAKLGYYKVSNIDGGIEGADQYITADVTRFCDAAAALYSNLGKPSVDFAIFSYQLYKNLGPLALFGIFGNYMATAWVLKRLAPPFGWLTAVEARLEGEYRSGHTKLITNAEEIAFYDGTGLERSILRDTYRRLTRHVANILRIKVSYNMFEDFMLKYSWSALGYIFASLPVFLPTWAGANSHALIEANNHEEKPHSASIATARRDFQERSRMREFITNKRLMLSLADAGGRMMYSIKDLAELAGYTSRVYQLLSTLHRVHASAYERAPGSGPIEPFSLADVRGTVQQGFKGVRFEHTPVVVPGLGKDNSPGELLIKDLDIRINPGDHILISGANGVGKSAIARVIGGLWPVYRGLVSKPMPSDISFVPQRPYLSNGTLRDQIIYPASHADMLDAKRTDDELMEILKKVKLEYLPSREGGWETKKQWKDVFSGGEKQRVMFARILYKKPMFAVIDEGTSAVSADVEGLLYETCKKQGITLITISHRPSLLQYHNAQLKIGLGDHRDEWVLEKTDTEEGRLSVEHEIEELEKQLSQVDAWKARRQEIDVLLSGKSQ</sequence>
<dbReference type="Pfam" id="PF06472">
    <property type="entry name" value="ABC_membrane_2"/>
    <property type="match status" value="1"/>
</dbReference>
<dbReference type="Gene3D" id="1.20.1560.10">
    <property type="entry name" value="ABC transporter type 1, transmembrane domain"/>
    <property type="match status" value="1"/>
</dbReference>
<keyword evidence="3 8" id="KW-0812">Transmembrane</keyword>
<feature type="transmembrane region" description="Helical" evidence="8">
    <location>
        <begin position="207"/>
        <end position="226"/>
    </location>
</feature>
<dbReference type="PANTHER" id="PTHR11384">
    <property type="entry name" value="ATP-BINDING CASSETTE, SUB-FAMILY D MEMBER"/>
    <property type="match status" value="1"/>
</dbReference>
<reference evidence="11" key="2">
    <citation type="submission" date="2014-06" db="EMBL/GenBank/DDBJ databases">
        <title>The complete genome of Blastobotrys (Arxula) adeninivorans LS3 - a yeast of biotechnological interest.</title>
        <authorList>
            <person name="Kunze G."/>
            <person name="Gaillardin C."/>
            <person name="Czernicka M."/>
            <person name="Durrens P."/>
            <person name="Martin T."/>
            <person name="Boer E."/>
            <person name="Gabaldon T."/>
            <person name="Cruz J."/>
            <person name="Talla E."/>
            <person name="Marck C."/>
            <person name="Goffeau A."/>
            <person name="Barbe V."/>
            <person name="Baret P."/>
            <person name="Baronian K."/>
            <person name="Beier S."/>
            <person name="Bleykasten C."/>
            <person name="Bode R."/>
            <person name="Casaregola S."/>
            <person name="Despons L."/>
            <person name="Fairhead C."/>
            <person name="Giersberg M."/>
            <person name="Gierski P."/>
            <person name="Hahnel U."/>
            <person name="Hartmann A."/>
            <person name="Jankowska D."/>
            <person name="Jubin C."/>
            <person name="Jung P."/>
            <person name="Lafontaine I."/>
            <person name="Leh-Louis V."/>
            <person name="Lemaire M."/>
            <person name="Marcet-Houben M."/>
            <person name="Mascher M."/>
            <person name="Morel G."/>
            <person name="Richard G.-F."/>
            <person name="Riechen J."/>
            <person name="Sacerdot C."/>
            <person name="Sarkar A."/>
            <person name="Savel G."/>
            <person name="Schacherer J."/>
            <person name="Sherman D."/>
            <person name="Straub M.-L."/>
            <person name="Stein N."/>
            <person name="Thierry A."/>
            <person name="Trautwein-Schult A."/>
            <person name="Westhof E."/>
            <person name="Worch S."/>
            <person name="Dujon B."/>
            <person name="Souciet J.-L."/>
            <person name="Wincker P."/>
            <person name="Scholz U."/>
            <person name="Neuveglise N."/>
        </authorList>
    </citation>
    <scope>NUCLEOTIDE SEQUENCE</scope>
    <source>
        <strain evidence="11">LS3</strain>
    </source>
</reference>
<dbReference type="CDD" id="cd03223">
    <property type="entry name" value="ABCD_peroxisomal_ALDP"/>
    <property type="match status" value="1"/>
</dbReference>
<dbReference type="EC" id="3.6.1.3" evidence="11"/>
<dbReference type="PhylomeDB" id="A0A060T0V4"/>
<keyword evidence="11" id="KW-0378">Hydrolase</keyword>
<dbReference type="SUPFAM" id="SSF90123">
    <property type="entry name" value="ABC transporter transmembrane region"/>
    <property type="match status" value="1"/>
</dbReference>
<feature type="transmembrane region" description="Helical" evidence="8">
    <location>
        <begin position="42"/>
        <end position="63"/>
    </location>
</feature>
<dbReference type="PROSITE" id="PS50893">
    <property type="entry name" value="ABC_TRANSPORTER_2"/>
    <property type="match status" value="1"/>
</dbReference>
<dbReference type="AlphaFoldDB" id="A0A060T0V4"/>
<dbReference type="PANTHER" id="PTHR11384:SF67">
    <property type="entry name" value="ATP-BINDING CASSETTE SUB-FAMILY D MEMBER 1"/>
    <property type="match status" value="1"/>
</dbReference>
<proteinExistence type="inferred from homology"/>
<dbReference type="SMART" id="SM00382">
    <property type="entry name" value="AAA"/>
    <property type="match status" value="1"/>
</dbReference>
<dbReference type="GO" id="GO:0042760">
    <property type="term" value="P:very long-chain fatty acid catabolic process"/>
    <property type="evidence" value="ECO:0007669"/>
    <property type="project" value="TreeGrafter"/>
</dbReference>
<dbReference type="GO" id="GO:0140359">
    <property type="term" value="F:ABC-type transporter activity"/>
    <property type="evidence" value="ECO:0007669"/>
    <property type="project" value="InterPro"/>
</dbReference>
<evidence type="ECO:0000313" key="11">
    <source>
        <dbReference type="EMBL" id="CDP34399.1"/>
    </source>
</evidence>
<protein>
    <submittedName>
        <fullName evidence="11">ARAD1C11440p</fullName>
        <ecNumber evidence="11">3.6.1.3</ecNumber>
    </submittedName>
</protein>